<dbReference type="Pfam" id="PF00241">
    <property type="entry name" value="Cofilin_ADF"/>
    <property type="match status" value="1"/>
</dbReference>
<dbReference type="GO" id="GO:0071846">
    <property type="term" value="P:actin filament debranching"/>
    <property type="evidence" value="ECO:0007669"/>
    <property type="project" value="InterPro"/>
</dbReference>
<dbReference type="PIRSF" id="PIRSF001788">
    <property type="entry name" value="GMF-beta"/>
    <property type="match status" value="1"/>
</dbReference>
<gene>
    <name evidence="3" type="ORF">K470DRAFT_204788</name>
</gene>
<protein>
    <submittedName>
        <fullName evidence="3">Actin depolymerizing protein</fullName>
    </submittedName>
</protein>
<dbReference type="GO" id="GO:0034316">
    <property type="term" value="P:negative regulation of Arp2/3 complex-mediated actin nucleation"/>
    <property type="evidence" value="ECO:0007669"/>
    <property type="project" value="TreeGrafter"/>
</dbReference>
<dbReference type="PANTHER" id="PTHR11249:SF2">
    <property type="entry name" value="GLIA MATURATION FACTOR"/>
    <property type="match status" value="1"/>
</dbReference>
<dbReference type="Gene3D" id="3.40.20.10">
    <property type="entry name" value="Severin"/>
    <property type="match status" value="1"/>
</dbReference>
<dbReference type="InterPro" id="IPR011171">
    <property type="entry name" value="GMF"/>
</dbReference>
<proteinExistence type="inferred from homology"/>
<dbReference type="InterPro" id="IPR002108">
    <property type="entry name" value="ADF-H"/>
</dbReference>
<name>A0A6A7C425_9PEZI</name>
<reference evidence="3" key="1">
    <citation type="journal article" date="2020" name="Stud. Mycol.">
        <title>101 Dothideomycetes genomes: a test case for predicting lifestyles and emergence of pathogens.</title>
        <authorList>
            <person name="Haridas S."/>
            <person name="Albert R."/>
            <person name="Binder M."/>
            <person name="Bloem J."/>
            <person name="Labutti K."/>
            <person name="Salamov A."/>
            <person name="Andreopoulos B."/>
            <person name="Baker S."/>
            <person name="Barry K."/>
            <person name="Bills G."/>
            <person name="Bluhm B."/>
            <person name="Cannon C."/>
            <person name="Castanera R."/>
            <person name="Culley D."/>
            <person name="Daum C."/>
            <person name="Ezra D."/>
            <person name="Gonzalez J."/>
            <person name="Henrissat B."/>
            <person name="Kuo A."/>
            <person name="Liang C."/>
            <person name="Lipzen A."/>
            <person name="Lutzoni F."/>
            <person name="Magnuson J."/>
            <person name="Mondo S."/>
            <person name="Nolan M."/>
            <person name="Ohm R."/>
            <person name="Pangilinan J."/>
            <person name="Park H.-J."/>
            <person name="Ramirez L."/>
            <person name="Alfaro M."/>
            <person name="Sun H."/>
            <person name="Tritt A."/>
            <person name="Yoshinaga Y."/>
            <person name="Zwiers L.-H."/>
            <person name="Turgeon B."/>
            <person name="Goodwin S."/>
            <person name="Spatafora J."/>
            <person name="Crous P."/>
            <person name="Grigoriev I."/>
        </authorList>
    </citation>
    <scope>NUCLEOTIDE SEQUENCE</scope>
    <source>
        <strain evidence="3">CBS 480.64</strain>
    </source>
</reference>
<dbReference type="AlphaFoldDB" id="A0A6A7C425"/>
<dbReference type="InterPro" id="IPR029006">
    <property type="entry name" value="ADF-H/Gelsolin-like_dom_sf"/>
</dbReference>
<evidence type="ECO:0000259" key="2">
    <source>
        <dbReference type="PROSITE" id="PS51263"/>
    </source>
</evidence>
<dbReference type="PANTHER" id="PTHR11249">
    <property type="entry name" value="GLIAL FACTOR NATURATION FACTOR"/>
    <property type="match status" value="1"/>
</dbReference>
<feature type="non-terminal residue" evidence="3">
    <location>
        <position position="121"/>
    </location>
</feature>
<dbReference type="EMBL" id="MU005970">
    <property type="protein sequence ID" value="KAF2861715.1"/>
    <property type="molecule type" value="Genomic_DNA"/>
</dbReference>
<accession>A0A6A7C425</accession>
<evidence type="ECO:0000313" key="3">
    <source>
        <dbReference type="EMBL" id="KAF2861715.1"/>
    </source>
</evidence>
<keyword evidence="4" id="KW-1185">Reference proteome</keyword>
<evidence type="ECO:0000313" key="4">
    <source>
        <dbReference type="Proteomes" id="UP000799421"/>
    </source>
</evidence>
<dbReference type="OrthoDB" id="3919494at2759"/>
<dbReference type="GO" id="GO:0003779">
    <property type="term" value="F:actin binding"/>
    <property type="evidence" value="ECO:0007669"/>
    <property type="project" value="InterPro"/>
</dbReference>
<sequence>MYTLPQDLKTQLRKFRLSTSRESEPRALLLQISKSLTFESEGTYTDLSELAEDLPSNAPRFICVSYPMMKQGRQSVPYVLVSYMPVTCTGEQRMVYAGARELVRAEAGTGGKVIDVEDADE</sequence>
<feature type="domain" description="ADF-H" evidence="2">
    <location>
        <begin position="1"/>
        <end position="121"/>
    </location>
</feature>
<evidence type="ECO:0000256" key="1">
    <source>
        <dbReference type="ARBA" id="ARBA00010055"/>
    </source>
</evidence>
<dbReference type="SMART" id="SM00102">
    <property type="entry name" value="ADF"/>
    <property type="match status" value="1"/>
</dbReference>
<dbReference type="GO" id="GO:0071933">
    <property type="term" value="F:Arp2/3 complex binding"/>
    <property type="evidence" value="ECO:0007669"/>
    <property type="project" value="InterPro"/>
</dbReference>
<dbReference type="Proteomes" id="UP000799421">
    <property type="component" value="Unassembled WGS sequence"/>
</dbReference>
<organism evidence="3 4">
    <name type="scientific">Piedraia hortae CBS 480.64</name>
    <dbReference type="NCBI Taxonomy" id="1314780"/>
    <lineage>
        <taxon>Eukaryota</taxon>
        <taxon>Fungi</taxon>
        <taxon>Dikarya</taxon>
        <taxon>Ascomycota</taxon>
        <taxon>Pezizomycotina</taxon>
        <taxon>Dothideomycetes</taxon>
        <taxon>Dothideomycetidae</taxon>
        <taxon>Capnodiales</taxon>
        <taxon>Piedraiaceae</taxon>
        <taxon>Piedraia</taxon>
    </lineage>
</organism>
<comment type="similarity">
    <text evidence="1">Belongs to the actin-binding proteins ADF family. GMF subfamily.</text>
</comment>
<dbReference type="GO" id="GO:0030479">
    <property type="term" value="C:actin cortical patch"/>
    <property type="evidence" value="ECO:0007669"/>
    <property type="project" value="TreeGrafter"/>
</dbReference>
<dbReference type="PROSITE" id="PS51263">
    <property type="entry name" value="ADF_H"/>
    <property type="match status" value="1"/>
</dbReference>
<dbReference type="SUPFAM" id="SSF55753">
    <property type="entry name" value="Actin depolymerizing proteins"/>
    <property type="match status" value="1"/>
</dbReference>